<dbReference type="PANTHER" id="PTHR12069">
    <property type="entry name" value="DNA-DIRECTED RNA POLYMERASES III 80 KDA POLYPEPTIDE RNA POLYMERASE III SUBUNIT 5"/>
    <property type="match status" value="1"/>
</dbReference>
<evidence type="ECO:0000313" key="3">
    <source>
        <dbReference type="Ensembl" id="ENSOMEP00000026380.1"/>
    </source>
</evidence>
<evidence type="ECO:0000259" key="2">
    <source>
        <dbReference type="Pfam" id="PF19725"/>
    </source>
</evidence>
<dbReference type="Pfam" id="PF19725">
    <property type="entry name" value="RPC5_C"/>
    <property type="match status" value="1"/>
</dbReference>
<proteinExistence type="predicted"/>
<feature type="compositionally biased region" description="Polar residues" evidence="1">
    <location>
        <begin position="484"/>
        <end position="495"/>
    </location>
</feature>
<protein>
    <submittedName>
        <fullName evidence="3">Polymerase (RNA) III (DNA directed) polypeptide E</fullName>
    </submittedName>
</protein>
<feature type="region of interest" description="Disordered" evidence="1">
    <location>
        <begin position="128"/>
        <end position="163"/>
    </location>
</feature>
<feature type="domain" description="DNA-directed RNA polymerase III subunit RPC5 C-terminal" evidence="2">
    <location>
        <begin position="429"/>
        <end position="665"/>
    </location>
</feature>
<dbReference type="GO" id="GO:0005666">
    <property type="term" value="C:RNA polymerase III complex"/>
    <property type="evidence" value="ECO:0007669"/>
    <property type="project" value="TreeGrafter"/>
</dbReference>
<dbReference type="PANTHER" id="PTHR12069:SF0">
    <property type="entry name" value="DNA-DIRECTED RNA POLYMERASE III SUBUNIT RPC5"/>
    <property type="match status" value="1"/>
</dbReference>
<dbReference type="Pfam" id="PF04801">
    <property type="entry name" value="RPC5"/>
    <property type="match status" value="1"/>
</dbReference>
<evidence type="ECO:0000313" key="4">
    <source>
        <dbReference type="Proteomes" id="UP000261560"/>
    </source>
</evidence>
<dbReference type="InterPro" id="IPR045576">
    <property type="entry name" value="RPC5_C"/>
</dbReference>
<accession>A0A3B3DAH3</accession>
<dbReference type="GO" id="GO:0042797">
    <property type="term" value="P:tRNA transcription by RNA polymerase III"/>
    <property type="evidence" value="ECO:0007669"/>
    <property type="project" value="TreeGrafter"/>
</dbReference>
<feature type="region of interest" description="Disordered" evidence="1">
    <location>
        <begin position="464"/>
        <end position="519"/>
    </location>
</feature>
<evidence type="ECO:0000256" key="1">
    <source>
        <dbReference type="SAM" id="MobiDB-lite"/>
    </source>
</evidence>
<dbReference type="InterPro" id="IPR006886">
    <property type="entry name" value="RNA_pol_III_Rpc5"/>
</dbReference>
<dbReference type="AlphaFoldDB" id="A0A3B3DAH3"/>
<keyword evidence="4" id="KW-1185">Reference proteome</keyword>
<feature type="compositionally biased region" description="Basic and acidic residues" evidence="1">
    <location>
        <begin position="464"/>
        <end position="477"/>
    </location>
</feature>
<reference evidence="3" key="1">
    <citation type="submission" date="2025-08" db="UniProtKB">
        <authorList>
            <consortium name="Ensembl"/>
        </authorList>
    </citation>
    <scope>IDENTIFICATION</scope>
</reference>
<sequence>KSLADKLYLFQYPVRPAIMTYDNVNHLAAKIKPKQQRVEVDVSMDTMSPNYCRSKGEQIALNVDGATYDETNTYSAKMMDKQTFTSIQATTNTSRYAAGVFRKGELHVTPLTGILQLRPSFSYLDKADNKTREREAANEGGDSSQDEAEEEAKAITVRFARPESEQARQRRIQSYEFLQRKQAEEPWVHLQYHGVKDGRSEHEKQYLFCQSVDASENSELVKSPKEYLSMLMPPLAEEKVAKPVGPSNVLSMAQLRTLPLAEQVKTLMKNVKVMPFANLMGLMASGVDQISVLRCIQQVALLVQGNWVVKSDVLYPKNTCSAHSGVPAEVLCRGRDFVIWRFTLERSVMRKEIASIIKLPPEDVKEFLEHVAAPRVNRGWEFLLPTDVDFIKKHPDVAHRQSMLWLGIQSKYDKVKPLKIKIPFCLFLQKNLVHMSGDQRLKMALERAKETQLSLQKDLDARRAENAVRIKREPTSDREDEPMDTSSSSAPNGSLNGYPASSHHFDQVNGGSPASAPSPELQDFVKNTFRKHFVLTLNELKRLFNLHLASLPPGQNVFHSISDHLLQDAVLLCQCKQILVPFPAQSKAAPDEQKVFALWESGDDFDNHRRQLYDLFSKSFRVRRSMIQLKLSQELGDVSKTDVDRVLHDCCTSYAGCWYLKGTAPS</sequence>
<dbReference type="GeneTree" id="ENSGT00390000016123"/>
<name>A0A3B3DAH3_ORYME</name>
<reference evidence="3" key="2">
    <citation type="submission" date="2025-09" db="UniProtKB">
        <authorList>
            <consortium name="Ensembl"/>
        </authorList>
    </citation>
    <scope>IDENTIFICATION</scope>
</reference>
<dbReference type="Proteomes" id="UP000261560">
    <property type="component" value="Unplaced"/>
</dbReference>
<organism evidence="3 4">
    <name type="scientific">Oryzias melastigma</name>
    <name type="common">Marine medaka</name>
    <dbReference type="NCBI Taxonomy" id="30732"/>
    <lineage>
        <taxon>Eukaryota</taxon>
        <taxon>Metazoa</taxon>
        <taxon>Chordata</taxon>
        <taxon>Craniata</taxon>
        <taxon>Vertebrata</taxon>
        <taxon>Euteleostomi</taxon>
        <taxon>Actinopterygii</taxon>
        <taxon>Neopterygii</taxon>
        <taxon>Teleostei</taxon>
        <taxon>Neoteleostei</taxon>
        <taxon>Acanthomorphata</taxon>
        <taxon>Ovalentaria</taxon>
        <taxon>Atherinomorphae</taxon>
        <taxon>Beloniformes</taxon>
        <taxon>Adrianichthyidae</taxon>
        <taxon>Oryziinae</taxon>
        <taxon>Oryzias</taxon>
    </lineage>
</organism>
<feature type="compositionally biased region" description="Basic and acidic residues" evidence="1">
    <location>
        <begin position="128"/>
        <end position="137"/>
    </location>
</feature>
<dbReference type="Ensembl" id="ENSOMET00000004701.1">
    <property type="protein sequence ID" value="ENSOMEP00000026380.1"/>
    <property type="gene ID" value="ENSOMEG00000008213.1"/>
</dbReference>